<evidence type="ECO:0000313" key="1">
    <source>
        <dbReference type="EMBL" id="SVB78908.1"/>
    </source>
</evidence>
<organism evidence="1">
    <name type="scientific">marine metagenome</name>
    <dbReference type="NCBI Taxonomy" id="408172"/>
    <lineage>
        <taxon>unclassified sequences</taxon>
        <taxon>metagenomes</taxon>
        <taxon>ecological metagenomes</taxon>
    </lineage>
</organism>
<dbReference type="AlphaFoldDB" id="A0A382GUY7"/>
<sequence length="47" mass="5026">MSFFTKYAILKGYTKGVCKVTCRPKFAVPASSALISDDDAHSRGSGL</sequence>
<dbReference type="EMBL" id="UINC01057590">
    <property type="protein sequence ID" value="SVB78908.1"/>
    <property type="molecule type" value="Genomic_DNA"/>
</dbReference>
<name>A0A382GUY7_9ZZZZ</name>
<gene>
    <name evidence="1" type="ORF">METZ01_LOCUS231762</name>
</gene>
<proteinExistence type="predicted"/>
<protein>
    <submittedName>
        <fullName evidence="1">Uncharacterized protein</fullName>
    </submittedName>
</protein>
<feature type="non-terminal residue" evidence="1">
    <location>
        <position position="1"/>
    </location>
</feature>
<reference evidence="1" key="1">
    <citation type="submission" date="2018-05" db="EMBL/GenBank/DDBJ databases">
        <authorList>
            <person name="Lanie J.A."/>
            <person name="Ng W.-L."/>
            <person name="Kazmierczak K.M."/>
            <person name="Andrzejewski T.M."/>
            <person name="Davidsen T.M."/>
            <person name="Wayne K.J."/>
            <person name="Tettelin H."/>
            <person name="Glass J.I."/>
            <person name="Rusch D."/>
            <person name="Podicherti R."/>
            <person name="Tsui H.-C.T."/>
            <person name="Winkler M.E."/>
        </authorList>
    </citation>
    <scope>NUCLEOTIDE SEQUENCE</scope>
</reference>
<feature type="non-terminal residue" evidence="1">
    <location>
        <position position="47"/>
    </location>
</feature>
<accession>A0A382GUY7</accession>